<dbReference type="PANTHER" id="PTHR47146">
    <property type="entry name" value="OTORAPLIN"/>
    <property type="match status" value="1"/>
</dbReference>
<name>A0A8C5M5F2_9ANUR</name>
<reference evidence="5" key="1">
    <citation type="submission" date="2025-08" db="UniProtKB">
        <authorList>
            <consortium name="Ensembl"/>
        </authorList>
    </citation>
    <scope>IDENTIFICATION</scope>
</reference>
<dbReference type="SUPFAM" id="SSF50044">
    <property type="entry name" value="SH3-domain"/>
    <property type="match status" value="1"/>
</dbReference>
<keyword evidence="3" id="KW-0732">Signal</keyword>
<dbReference type="Gene3D" id="2.30.30.40">
    <property type="entry name" value="SH3 Domains"/>
    <property type="match status" value="1"/>
</dbReference>
<dbReference type="GO" id="GO:0001502">
    <property type="term" value="P:cartilage condensation"/>
    <property type="evidence" value="ECO:0007669"/>
    <property type="project" value="TreeGrafter"/>
</dbReference>
<reference evidence="5" key="2">
    <citation type="submission" date="2025-09" db="UniProtKB">
        <authorList>
            <consortium name="Ensembl"/>
        </authorList>
    </citation>
    <scope>IDENTIFICATION</scope>
</reference>
<sequence length="133" mass="15128">MSQVARLAVVFFYLGLMYHETNAVFMQKLAKKKLCADDECSFAMSFARAEDDYNAPDCRFVNVKKGELIYVYSKLLKAQIDGGEFWMGSVYSDQYRDQAGLVGYFPSNLVTELSVYQNTTVELPTTAIDFFCD</sequence>
<accession>A0A8C5M5F2</accession>
<dbReference type="OrthoDB" id="6627676at2759"/>
<keyword evidence="6" id="KW-1185">Reference proteome</keyword>
<dbReference type="SMART" id="SM00326">
    <property type="entry name" value="SH3"/>
    <property type="match status" value="1"/>
</dbReference>
<evidence type="ECO:0000259" key="4">
    <source>
        <dbReference type="PROSITE" id="PS50002"/>
    </source>
</evidence>
<organism evidence="5 6">
    <name type="scientific">Leptobrachium leishanense</name>
    <name type="common">Leishan spiny toad</name>
    <dbReference type="NCBI Taxonomy" id="445787"/>
    <lineage>
        <taxon>Eukaryota</taxon>
        <taxon>Metazoa</taxon>
        <taxon>Chordata</taxon>
        <taxon>Craniata</taxon>
        <taxon>Vertebrata</taxon>
        <taxon>Euteleostomi</taxon>
        <taxon>Amphibia</taxon>
        <taxon>Batrachia</taxon>
        <taxon>Anura</taxon>
        <taxon>Pelobatoidea</taxon>
        <taxon>Megophryidae</taxon>
        <taxon>Leptobrachium</taxon>
    </lineage>
</organism>
<evidence type="ECO:0000313" key="6">
    <source>
        <dbReference type="Proteomes" id="UP000694569"/>
    </source>
</evidence>
<dbReference type="AlphaFoldDB" id="A0A8C5M5F2"/>
<dbReference type="PROSITE" id="PS50002">
    <property type="entry name" value="SH3"/>
    <property type="match status" value="1"/>
</dbReference>
<feature type="signal peptide" evidence="3">
    <location>
        <begin position="1"/>
        <end position="23"/>
    </location>
</feature>
<proteinExistence type="predicted"/>
<evidence type="ECO:0000256" key="2">
    <source>
        <dbReference type="PROSITE-ProRule" id="PRU00192"/>
    </source>
</evidence>
<protein>
    <submittedName>
        <fullName evidence="5">Otoraplin</fullName>
    </submittedName>
</protein>
<feature type="chain" id="PRO_5034844944" evidence="3">
    <location>
        <begin position="24"/>
        <end position="133"/>
    </location>
</feature>
<dbReference type="InterPro" id="IPR042801">
    <property type="entry name" value="OTOR"/>
</dbReference>
<dbReference type="Proteomes" id="UP000694569">
    <property type="component" value="Unplaced"/>
</dbReference>
<dbReference type="Pfam" id="PF07653">
    <property type="entry name" value="SH3_2"/>
    <property type="match status" value="1"/>
</dbReference>
<dbReference type="Ensembl" id="ENSLLET00000010137.1">
    <property type="protein sequence ID" value="ENSLLEP00000009760.1"/>
    <property type="gene ID" value="ENSLLEG00000006223.1"/>
</dbReference>
<dbReference type="InterPro" id="IPR001452">
    <property type="entry name" value="SH3_domain"/>
</dbReference>
<keyword evidence="1 2" id="KW-0728">SH3 domain</keyword>
<dbReference type="GeneTree" id="ENSGT00950000182767"/>
<evidence type="ECO:0000313" key="5">
    <source>
        <dbReference type="Ensembl" id="ENSLLEP00000009760.1"/>
    </source>
</evidence>
<dbReference type="InterPro" id="IPR036028">
    <property type="entry name" value="SH3-like_dom_sf"/>
</dbReference>
<dbReference type="PANTHER" id="PTHR47146:SF1">
    <property type="entry name" value="OTORAPLIN"/>
    <property type="match status" value="1"/>
</dbReference>
<evidence type="ECO:0000256" key="3">
    <source>
        <dbReference type="SAM" id="SignalP"/>
    </source>
</evidence>
<gene>
    <name evidence="5" type="primary">OTOR</name>
</gene>
<evidence type="ECO:0000256" key="1">
    <source>
        <dbReference type="ARBA" id="ARBA00022443"/>
    </source>
</evidence>
<feature type="domain" description="SH3" evidence="4">
    <location>
        <begin position="42"/>
        <end position="115"/>
    </location>
</feature>